<feature type="compositionally biased region" description="Polar residues" evidence="1">
    <location>
        <begin position="110"/>
        <end position="120"/>
    </location>
</feature>
<dbReference type="AlphaFoldDB" id="A0A8B8AXY1"/>
<reference evidence="4" key="1">
    <citation type="submission" date="2025-08" db="UniProtKB">
        <authorList>
            <consortium name="RefSeq"/>
        </authorList>
    </citation>
    <scope>IDENTIFICATION</scope>
    <source>
        <tissue evidence="4">Whole sample</tissue>
    </source>
</reference>
<gene>
    <name evidence="4" type="primary">LOC111105844</name>
</gene>
<evidence type="ECO:0000313" key="3">
    <source>
        <dbReference type="Proteomes" id="UP000694844"/>
    </source>
</evidence>
<evidence type="ECO:0000256" key="2">
    <source>
        <dbReference type="SAM" id="Phobius"/>
    </source>
</evidence>
<feature type="transmembrane region" description="Helical" evidence="2">
    <location>
        <begin position="6"/>
        <end position="27"/>
    </location>
</feature>
<dbReference type="RefSeq" id="XP_022295996.1">
    <property type="nucleotide sequence ID" value="XM_022440288.1"/>
</dbReference>
<dbReference type="KEGG" id="cvn:111105844"/>
<evidence type="ECO:0000256" key="1">
    <source>
        <dbReference type="SAM" id="MobiDB-lite"/>
    </source>
</evidence>
<evidence type="ECO:0000313" key="4">
    <source>
        <dbReference type="RefSeq" id="XP_022295996.1"/>
    </source>
</evidence>
<keyword evidence="2" id="KW-0472">Membrane</keyword>
<accession>A0A8B8AXY1</accession>
<keyword evidence="2" id="KW-0812">Transmembrane</keyword>
<feature type="region of interest" description="Disordered" evidence="1">
    <location>
        <begin position="77"/>
        <end position="120"/>
    </location>
</feature>
<proteinExistence type="predicted"/>
<keyword evidence="2" id="KW-1133">Transmembrane helix</keyword>
<feature type="compositionally biased region" description="Acidic residues" evidence="1">
    <location>
        <begin position="86"/>
        <end position="101"/>
    </location>
</feature>
<keyword evidence="3" id="KW-1185">Reference proteome</keyword>
<protein>
    <submittedName>
        <fullName evidence="4">Uncharacterized protein LOC111105844</fullName>
    </submittedName>
</protein>
<sequence length="120" mass="13342">MAWIALIFGLSIALGVCIICLMIYLCMRCSNNSSSKKISLEEKGSTKNASQSTITFLASSSHKTFLFDDFFFTSQMTSHNDRSEDTDISGDDYNDTSDDSDDGKTKTYSVDHTTNQHLII</sequence>
<organism evidence="3 4">
    <name type="scientific">Crassostrea virginica</name>
    <name type="common">Eastern oyster</name>
    <dbReference type="NCBI Taxonomy" id="6565"/>
    <lineage>
        <taxon>Eukaryota</taxon>
        <taxon>Metazoa</taxon>
        <taxon>Spiralia</taxon>
        <taxon>Lophotrochozoa</taxon>
        <taxon>Mollusca</taxon>
        <taxon>Bivalvia</taxon>
        <taxon>Autobranchia</taxon>
        <taxon>Pteriomorphia</taxon>
        <taxon>Ostreida</taxon>
        <taxon>Ostreoidea</taxon>
        <taxon>Ostreidae</taxon>
        <taxon>Crassostrea</taxon>
    </lineage>
</organism>
<dbReference type="OrthoDB" id="6156716at2759"/>
<dbReference type="Proteomes" id="UP000694844">
    <property type="component" value="Chromosome 8"/>
</dbReference>
<dbReference type="GeneID" id="111105844"/>
<name>A0A8B8AXY1_CRAVI</name>